<dbReference type="GO" id="GO:0003676">
    <property type="term" value="F:nucleic acid binding"/>
    <property type="evidence" value="ECO:0007669"/>
    <property type="project" value="InterPro"/>
</dbReference>
<evidence type="ECO:0000313" key="5">
    <source>
        <dbReference type="EMBL" id="SQD76829.1"/>
    </source>
</evidence>
<dbReference type="PANTHER" id="PTHR30231">
    <property type="entry name" value="DNA POLYMERASE III SUBUNIT EPSILON"/>
    <property type="match status" value="1"/>
</dbReference>
<protein>
    <submittedName>
        <fullName evidence="5">3'-5' exonuclease</fullName>
    </submittedName>
</protein>
<evidence type="ECO:0000256" key="2">
    <source>
        <dbReference type="ARBA" id="ARBA00022801"/>
    </source>
</evidence>
<dbReference type="CDD" id="cd06127">
    <property type="entry name" value="DEDDh"/>
    <property type="match status" value="1"/>
</dbReference>
<sequence length="239" mass="27736">MHNFINKEILNWGAFYKLKIEQSKDKRLKSFYRAGTYHDETKLGDIDFVALDFETTGLDSEQNSIISIGLVPFNLKRIFCRQAQHWYIEPEDKLKENSIIIHGITHTDLKGAPDLLRILEPVLDALAGKVVVVHYRRIERDFFDNHLRSFINEGIVFPVIDTMQIEADVQESQNKGFFSLFKPKKRQESIRLANSRARYNLPAYPPHDALTDAIATAELLQAQIHYHFSPDTPIKQLWL</sequence>
<dbReference type="Gene3D" id="3.30.420.10">
    <property type="entry name" value="Ribonuclease H-like superfamily/Ribonuclease H"/>
    <property type="match status" value="1"/>
</dbReference>
<dbReference type="GO" id="GO:0005829">
    <property type="term" value="C:cytosol"/>
    <property type="evidence" value="ECO:0007669"/>
    <property type="project" value="TreeGrafter"/>
</dbReference>
<dbReference type="AlphaFoldDB" id="A0A330LJP3"/>
<reference evidence="6" key="1">
    <citation type="submission" date="2018-05" db="EMBL/GenBank/DDBJ databases">
        <authorList>
            <person name="Cea G.-C."/>
            <person name="William W."/>
        </authorList>
    </citation>
    <scope>NUCLEOTIDE SEQUENCE [LARGE SCALE GENOMIC DNA]</scope>
    <source>
        <strain evidence="6">DB21MT 5</strain>
    </source>
</reference>
<dbReference type="Pfam" id="PF00929">
    <property type="entry name" value="RNase_T"/>
    <property type="match status" value="1"/>
</dbReference>
<feature type="domain" description="Exonuclease" evidence="4">
    <location>
        <begin position="47"/>
        <end position="229"/>
    </location>
</feature>
<keyword evidence="2" id="KW-0378">Hydrolase</keyword>
<evidence type="ECO:0000259" key="4">
    <source>
        <dbReference type="SMART" id="SM00479"/>
    </source>
</evidence>
<name>A0A330LJP3_9GAMM</name>
<proteinExistence type="predicted"/>
<dbReference type="InterPro" id="IPR036397">
    <property type="entry name" value="RNaseH_sf"/>
</dbReference>
<dbReference type="PANTHER" id="PTHR30231:SF4">
    <property type="entry name" value="PROTEIN NEN2"/>
    <property type="match status" value="1"/>
</dbReference>
<gene>
    <name evidence="5" type="ORF">MORIYA_0351</name>
</gene>
<evidence type="ECO:0000313" key="6">
    <source>
        <dbReference type="Proteomes" id="UP000250163"/>
    </source>
</evidence>
<dbReference type="OrthoDB" id="5497329at2"/>
<dbReference type="Proteomes" id="UP000250163">
    <property type="component" value="Chromosome MORIYA"/>
</dbReference>
<evidence type="ECO:0000256" key="1">
    <source>
        <dbReference type="ARBA" id="ARBA00022722"/>
    </source>
</evidence>
<keyword evidence="6" id="KW-1185">Reference proteome</keyword>
<keyword evidence="3 5" id="KW-0269">Exonuclease</keyword>
<dbReference type="RefSeq" id="WP_112712158.1">
    <property type="nucleotide sequence ID" value="NZ_LS483250.1"/>
</dbReference>
<dbReference type="InterPro" id="IPR013520">
    <property type="entry name" value="Ribonucl_H"/>
</dbReference>
<dbReference type="NCBIfam" id="NF006602">
    <property type="entry name" value="PRK09146.1"/>
    <property type="match status" value="1"/>
</dbReference>
<dbReference type="SUPFAM" id="SSF53098">
    <property type="entry name" value="Ribonuclease H-like"/>
    <property type="match status" value="1"/>
</dbReference>
<organism evidence="5 6">
    <name type="scientific">Moritella yayanosii</name>
    <dbReference type="NCBI Taxonomy" id="69539"/>
    <lineage>
        <taxon>Bacteria</taxon>
        <taxon>Pseudomonadati</taxon>
        <taxon>Pseudomonadota</taxon>
        <taxon>Gammaproteobacteria</taxon>
        <taxon>Alteromonadales</taxon>
        <taxon>Moritellaceae</taxon>
        <taxon>Moritella</taxon>
    </lineage>
</organism>
<dbReference type="GO" id="GO:0008408">
    <property type="term" value="F:3'-5' exonuclease activity"/>
    <property type="evidence" value="ECO:0007669"/>
    <property type="project" value="TreeGrafter"/>
</dbReference>
<dbReference type="GO" id="GO:0006259">
    <property type="term" value="P:DNA metabolic process"/>
    <property type="evidence" value="ECO:0007669"/>
    <property type="project" value="UniProtKB-ARBA"/>
</dbReference>
<keyword evidence="1" id="KW-0540">Nuclease</keyword>
<dbReference type="SMART" id="SM00479">
    <property type="entry name" value="EXOIII"/>
    <property type="match status" value="1"/>
</dbReference>
<evidence type="ECO:0000256" key="3">
    <source>
        <dbReference type="ARBA" id="ARBA00022839"/>
    </source>
</evidence>
<dbReference type="InterPro" id="IPR012337">
    <property type="entry name" value="RNaseH-like_sf"/>
</dbReference>
<dbReference type="KEGG" id="mya:MORIYA_0351"/>
<accession>A0A330LJP3</accession>
<dbReference type="EMBL" id="LS483250">
    <property type="protein sequence ID" value="SQD76829.1"/>
    <property type="molecule type" value="Genomic_DNA"/>
</dbReference>